<dbReference type="EMBL" id="CAMXCT030000657">
    <property type="protein sequence ID" value="CAL4769045.1"/>
    <property type="molecule type" value="Genomic_DNA"/>
</dbReference>
<feature type="compositionally biased region" description="Basic residues" evidence="1">
    <location>
        <begin position="162"/>
        <end position="176"/>
    </location>
</feature>
<name>A0A9P1BYR0_9DINO</name>
<organism evidence="2">
    <name type="scientific">Cladocopium goreaui</name>
    <dbReference type="NCBI Taxonomy" id="2562237"/>
    <lineage>
        <taxon>Eukaryota</taxon>
        <taxon>Sar</taxon>
        <taxon>Alveolata</taxon>
        <taxon>Dinophyceae</taxon>
        <taxon>Suessiales</taxon>
        <taxon>Symbiodiniaceae</taxon>
        <taxon>Cladocopium</taxon>
    </lineage>
</organism>
<sequence length="176" mass="20013">MSQWTSLQVGEGVLVNAWQQHHGRIGMSNGVRTVLEHFARRVVMSAPAVLNHLLSEVQMRRAAQASLQTPRKKQKRRASSEDGRMSSRSPAACDEEETFRRIADCMVEDKPSPQHECDSPRTVRFKGWHWRLRQRPQASVDVEATCAEERVTYTDGAGPRRPVSRAARRNNLRVAE</sequence>
<keyword evidence="4" id="KW-1185">Reference proteome</keyword>
<evidence type="ECO:0000313" key="2">
    <source>
        <dbReference type="EMBL" id="CAI3981733.1"/>
    </source>
</evidence>
<evidence type="ECO:0000313" key="3">
    <source>
        <dbReference type="EMBL" id="CAL1135108.1"/>
    </source>
</evidence>
<reference evidence="3" key="2">
    <citation type="submission" date="2024-04" db="EMBL/GenBank/DDBJ databases">
        <authorList>
            <person name="Chen Y."/>
            <person name="Shah S."/>
            <person name="Dougan E. K."/>
            <person name="Thang M."/>
            <person name="Chan C."/>
        </authorList>
    </citation>
    <scope>NUCLEOTIDE SEQUENCE [LARGE SCALE GENOMIC DNA]</scope>
</reference>
<evidence type="ECO:0000313" key="4">
    <source>
        <dbReference type="Proteomes" id="UP001152797"/>
    </source>
</evidence>
<feature type="region of interest" description="Disordered" evidence="1">
    <location>
        <begin position="63"/>
        <end position="95"/>
    </location>
</feature>
<dbReference type="AlphaFoldDB" id="A0A9P1BYR0"/>
<evidence type="ECO:0000256" key="1">
    <source>
        <dbReference type="SAM" id="MobiDB-lite"/>
    </source>
</evidence>
<protein>
    <submittedName>
        <fullName evidence="2">Uncharacterized protein</fullName>
    </submittedName>
</protein>
<dbReference type="EMBL" id="CAMXCT020000657">
    <property type="protein sequence ID" value="CAL1135108.1"/>
    <property type="molecule type" value="Genomic_DNA"/>
</dbReference>
<dbReference type="Proteomes" id="UP001152797">
    <property type="component" value="Unassembled WGS sequence"/>
</dbReference>
<comment type="caution">
    <text evidence="2">The sequence shown here is derived from an EMBL/GenBank/DDBJ whole genome shotgun (WGS) entry which is preliminary data.</text>
</comment>
<accession>A0A9P1BYR0</accession>
<feature type="region of interest" description="Disordered" evidence="1">
    <location>
        <begin position="154"/>
        <end position="176"/>
    </location>
</feature>
<reference evidence="2" key="1">
    <citation type="submission" date="2022-10" db="EMBL/GenBank/DDBJ databases">
        <authorList>
            <person name="Chen Y."/>
            <person name="Dougan E. K."/>
            <person name="Chan C."/>
            <person name="Rhodes N."/>
            <person name="Thang M."/>
        </authorList>
    </citation>
    <scope>NUCLEOTIDE SEQUENCE</scope>
</reference>
<proteinExistence type="predicted"/>
<dbReference type="EMBL" id="CAMXCT010000657">
    <property type="protein sequence ID" value="CAI3981733.1"/>
    <property type="molecule type" value="Genomic_DNA"/>
</dbReference>
<gene>
    <name evidence="2" type="ORF">C1SCF055_LOCUS9494</name>
</gene>